<reference evidence="1" key="1">
    <citation type="submission" date="2021-03" db="EMBL/GenBank/DDBJ databases">
        <title>Draft genome sequence of rust myrtle Austropuccinia psidii MF-1, a brazilian biotype.</title>
        <authorList>
            <person name="Quecine M.C."/>
            <person name="Pachon D.M.R."/>
            <person name="Bonatelli M.L."/>
            <person name="Correr F.H."/>
            <person name="Franceschini L.M."/>
            <person name="Leite T.F."/>
            <person name="Margarido G.R.A."/>
            <person name="Almeida C.A."/>
            <person name="Ferrarezi J.A."/>
            <person name="Labate C.A."/>
        </authorList>
    </citation>
    <scope>NUCLEOTIDE SEQUENCE</scope>
    <source>
        <strain evidence="1">MF-1</strain>
    </source>
</reference>
<name>A0A9Q3L0U9_9BASI</name>
<gene>
    <name evidence="1" type="ORF">O181_130354</name>
</gene>
<proteinExistence type="predicted"/>
<accession>A0A9Q3L0U9</accession>
<keyword evidence="2" id="KW-1185">Reference proteome</keyword>
<dbReference type="EMBL" id="AVOT02139407">
    <property type="protein sequence ID" value="MBW0590639.1"/>
    <property type="molecule type" value="Genomic_DNA"/>
</dbReference>
<dbReference type="Proteomes" id="UP000765509">
    <property type="component" value="Unassembled WGS sequence"/>
</dbReference>
<protein>
    <submittedName>
        <fullName evidence="1">Uncharacterized protein</fullName>
    </submittedName>
</protein>
<comment type="caution">
    <text evidence="1">The sequence shown here is derived from an EMBL/GenBank/DDBJ whole genome shotgun (WGS) entry which is preliminary data.</text>
</comment>
<organism evidence="1 2">
    <name type="scientific">Austropuccinia psidii MF-1</name>
    <dbReference type="NCBI Taxonomy" id="1389203"/>
    <lineage>
        <taxon>Eukaryota</taxon>
        <taxon>Fungi</taxon>
        <taxon>Dikarya</taxon>
        <taxon>Basidiomycota</taxon>
        <taxon>Pucciniomycotina</taxon>
        <taxon>Pucciniomycetes</taxon>
        <taxon>Pucciniales</taxon>
        <taxon>Sphaerophragmiaceae</taxon>
        <taxon>Austropuccinia</taxon>
    </lineage>
</organism>
<sequence>MDVCGPITPVSKGEGHKNICVYNFTTNKIQTTHDCLFDDKSQETSSSLEEESSCLESTSFVPINNTGSETSIPGNSSPLVETGPPLDTNNSIPSSYFQKATELNDELTDDFLEAYSSEDASTHPPQNSLPIQSLLKGWVMEDVLDKASKDISSNLDTSNILPEGQQRFARAANYFNSSTPKTYSQAMNHLQADKWKSAIIDEISIFEENGVWHVVPLCEP</sequence>
<evidence type="ECO:0000313" key="1">
    <source>
        <dbReference type="EMBL" id="MBW0590639.1"/>
    </source>
</evidence>
<dbReference type="AlphaFoldDB" id="A0A9Q3L0U9"/>
<evidence type="ECO:0000313" key="2">
    <source>
        <dbReference type="Proteomes" id="UP000765509"/>
    </source>
</evidence>